<keyword evidence="1" id="KW-0813">Transport</keyword>
<keyword evidence="3" id="KW-1185">Reference proteome</keyword>
<gene>
    <name evidence="2" type="ORF">ACFQ0I_02510</name>
</gene>
<name>A0ABW3BRE9_9FLAO</name>
<dbReference type="InterPro" id="IPR039426">
    <property type="entry name" value="TonB-dep_rcpt-like"/>
</dbReference>
<evidence type="ECO:0000256" key="1">
    <source>
        <dbReference type="PROSITE-ProRule" id="PRU01360"/>
    </source>
</evidence>
<accession>A0ABW3BRE9</accession>
<dbReference type="InterPro" id="IPR037066">
    <property type="entry name" value="Plug_dom_sf"/>
</dbReference>
<dbReference type="PROSITE" id="PS52016">
    <property type="entry name" value="TONB_DEPENDENT_REC_3"/>
    <property type="match status" value="1"/>
</dbReference>
<dbReference type="RefSeq" id="WP_379939044.1">
    <property type="nucleotide sequence ID" value="NZ_JBHTIB010000002.1"/>
</dbReference>
<protein>
    <recommendedName>
        <fullName evidence="4">TonB-dependent receptor plug domain-containing protein</fullName>
    </recommendedName>
</protein>
<keyword evidence="1" id="KW-1134">Transmembrane beta strand</keyword>
<keyword evidence="1" id="KW-0812">Transmembrane</keyword>
<dbReference type="Gene3D" id="2.170.130.10">
    <property type="entry name" value="TonB-dependent receptor, plug domain"/>
    <property type="match status" value="2"/>
</dbReference>
<reference evidence="3" key="1">
    <citation type="journal article" date="2019" name="Int. J. Syst. Evol. Microbiol.">
        <title>The Global Catalogue of Microorganisms (GCM) 10K type strain sequencing project: providing services to taxonomists for standard genome sequencing and annotation.</title>
        <authorList>
            <consortium name="The Broad Institute Genomics Platform"/>
            <consortium name="The Broad Institute Genome Sequencing Center for Infectious Disease"/>
            <person name="Wu L."/>
            <person name="Ma J."/>
        </authorList>
    </citation>
    <scope>NUCLEOTIDE SEQUENCE [LARGE SCALE GENOMIC DNA]</scope>
    <source>
        <strain evidence="3">CCUG 60529</strain>
    </source>
</reference>
<dbReference type="Proteomes" id="UP001597011">
    <property type="component" value="Unassembled WGS sequence"/>
</dbReference>
<sequence length="180" mass="20428">MNQLIKSLLIVLLLSNCATNRYELNDQNKVDKYFLINKINESKTKGEISSKKPIIVVDGKPFRYNFELKENKLELSKSDIKKIDILKKEVGIRIYGDFAEGGVIVISTEIESNNTTSKNSDIANKNILFLVDGEEVTEETIKSIDPNDIESVDVIKNEAAKKLYSDKNYDGIIHVKMKKN</sequence>
<comment type="caution">
    <text evidence="2">The sequence shown here is derived from an EMBL/GenBank/DDBJ whole genome shotgun (WGS) entry which is preliminary data.</text>
</comment>
<keyword evidence="1" id="KW-0472">Membrane</keyword>
<evidence type="ECO:0000313" key="2">
    <source>
        <dbReference type="EMBL" id="MFD0834622.1"/>
    </source>
</evidence>
<evidence type="ECO:0000313" key="3">
    <source>
        <dbReference type="Proteomes" id="UP001597011"/>
    </source>
</evidence>
<comment type="subcellular location">
    <subcellularLocation>
        <location evidence="1">Cell outer membrane</location>
        <topology evidence="1">Multi-pass membrane protein</topology>
    </subcellularLocation>
</comment>
<dbReference type="EMBL" id="JBHTIB010000002">
    <property type="protein sequence ID" value="MFD0834622.1"/>
    <property type="molecule type" value="Genomic_DNA"/>
</dbReference>
<evidence type="ECO:0008006" key="4">
    <source>
        <dbReference type="Google" id="ProtNLM"/>
    </source>
</evidence>
<organism evidence="2 3">
    <name type="scientific">Mariniflexile aquimaris</name>
    <dbReference type="NCBI Taxonomy" id="881009"/>
    <lineage>
        <taxon>Bacteria</taxon>
        <taxon>Pseudomonadati</taxon>
        <taxon>Bacteroidota</taxon>
        <taxon>Flavobacteriia</taxon>
        <taxon>Flavobacteriales</taxon>
        <taxon>Flavobacteriaceae</taxon>
        <taxon>Mariniflexile</taxon>
    </lineage>
</organism>
<proteinExistence type="inferred from homology"/>
<keyword evidence="1" id="KW-0998">Cell outer membrane</keyword>
<comment type="similarity">
    <text evidence="1">Belongs to the TonB-dependent receptor family.</text>
</comment>